<dbReference type="PANTHER" id="PTHR45632">
    <property type="entry name" value="LD33804P"/>
    <property type="match status" value="1"/>
</dbReference>
<dbReference type="InterPro" id="IPR011333">
    <property type="entry name" value="SKP1/BTB/POZ_sf"/>
</dbReference>
<dbReference type="Gene3D" id="1.25.40.420">
    <property type="match status" value="1"/>
</dbReference>
<dbReference type="SUPFAM" id="SSF54695">
    <property type="entry name" value="POZ domain"/>
    <property type="match status" value="1"/>
</dbReference>
<keyword evidence="2" id="KW-1185">Reference proteome</keyword>
<name>A0A914ZA04_9BILA</name>
<sequence length="272" mass="32382">MSSYLDSDEVYIRNDDDLSESLRAMQNERLEIFTQQNLEEGLFDIAFEVEGKTLHAHKFIIASISETMKCWLSDRWTAKDEVIKIENYSYDEFYEFLTFLYSSQCKLTKENIVKMTDMAEFYGVQCLKDFCDEFLTAMKKSVETIEELFVFAQTYSLPKLESSLESFFWSNYEKLCKSDAFISFKKPFVEFLCAVDFIYRCKKEILFESVYKWAEHRILKDKSVDGDESFNLLEAVKAELSTFLSHFYFPKMDFNFLMDFVGMLFYFPYLYI</sequence>
<dbReference type="InterPro" id="IPR000210">
    <property type="entry name" value="BTB/POZ_dom"/>
</dbReference>
<feature type="domain" description="BTB" evidence="1">
    <location>
        <begin position="43"/>
        <end position="109"/>
    </location>
</feature>
<dbReference type="Pfam" id="PF00651">
    <property type="entry name" value="BTB"/>
    <property type="match status" value="1"/>
</dbReference>
<dbReference type="InterPro" id="IPR011705">
    <property type="entry name" value="BACK"/>
</dbReference>
<dbReference type="Gene3D" id="3.30.710.10">
    <property type="entry name" value="Potassium Channel Kv1.1, Chain A"/>
    <property type="match status" value="1"/>
</dbReference>
<accession>A0A914ZA04</accession>
<dbReference type="PROSITE" id="PS50097">
    <property type="entry name" value="BTB"/>
    <property type="match status" value="1"/>
</dbReference>
<evidence type="ECO:0000313" key="2">
    <source>
        <dbReference type="Proteomes" id="UP000887577"/>
    </source>
</evidence>
<protein>
    <submittedName>
        <fullName evidence="3">BTB domain-containing protein</fullName>
    </submittedName>
</protein>
<evidence type="ECO:0000313" key="3">
    <source>
        <dbReference type="WBParaSite" id="PSU_v2.g8753.t1"/>
    </source>
</evidence>
<dbReference type="Pfam" id="PF07707">
    <property type="entry name" value="BACK"/>
    <property type="match status" value="1"/>
</dbReference>
<dbReference type="SMART" id="SM00225">
    <property type="entry name" value="BTB"/>
    <property type="match status" value="1"/>
</dbReference>
<dbReference type="Proteomes" id="UP000887577">
    <property type="component" value="Unplaced"/>
</dbReference>
<dbReference type="WBParaSite" id="PSU_v2.g8753.t1">
    <property type="protein sequence ID" value="PSU_v2.g8753.t1"/>
    <property type="gene ID" value="PSU_v2.g8753"/>
</dbReference>
<evidence type="ECO:0000259" key="1">
    <source>
        <dbReference type="PROSITE" id="PS50097"/>
    </source>
</evidence>
<proteinExistence type="predicted"/>
<dbReference type="AlphaFoldDB" id="A0A914ZA04"/>
<reference evidence="3" key="1">
    <citation type="submission" date="2022-11" db="UniProtKB">
        <authorList>
            <consortium name="WormBaseParasite"/>
        </authorList>
    </citation>
    <scope>IDENTIFICATION</scope>
</reference>
<organism evidence="2 3">
    <name type="scientific">Panagrolaimus superbus</name>
    <dbReference type="NCBI Taxonomy" id="310955"/>
    <lineage>
        <taxon>Eukaryota</taxon>
        <taxon>Metazoa</taxon>
        <taxon>Ecdysozoa</taxon>
        <taxon>Nematoda</taxon>
        <taxon>Chromadorea</taxon>
        <taxon>Rhabditida</taxon>
        <taxon>Tylenchina</taxon>
        <taxon>Panagrolaimomorpha</taxon>
        <taxon>Panagrolaimoidea</taxon>
        <taxon>Panagrolaimidae</taxon>
        <taxon>Panagrolaimus</taxon>
    </lineage>
</organism>